<gene>
    <name evidence="3" type="ORF">I6H06_27380</name>
    <name evidence="4" type="ORF">NFI99_27295</name>
</gene>
<feature type="chain" id="PRO_5042880746" evidence="2">
    <location>
        <begin position="24"/>
        <end position="137"/>
    </location>
</feature>
<dbReference type="Pfam" id="PF11776">
    <property type="entry name" value="RcnB"/>
    <property type="match status" value="1"/>
</dbReference>
<evidence type="ECO:0000313" key="6">
    <source>
        <dbReference type="Proteomes" id="UP001056386"/>
    </source>
</evidence>
<protein>
    <submittedName>
        <fullName evidence="3">RcnB family protein</fullName>
    </submittedName>
</protein>
<keyword evidence="2" id="KW-0732">Signal</keyword>
<evidence type="ECO:0000313" key="3">
    <source>
        <dbReference type="EMBL" id="QPQ92767.1"/>
    </source>
</evidence>
<dbReference type="EMBL" id="CP065601">
    <property type="protein sequence ID" value="QPQ92767.1"/>
    <property type="molecule type" value="Genomic_DNA"/>
</dbReference>
<dbReference type="GeneID" id="45695637"/>
<proteinExistence type="predicted"/>
<feature type="region of interest" description="Disordered" evidence="1">
    <location>
        <begin position="21"/>
        <end position="80"/>
    </location>
</feature>
<organism evidence="3 5">
    <name type="scientific">Burkholderia glumae</name>
    <name type="common">Pseudomonas glumae</name>
    <dbReference type="NCBI Taxonomy" id="337"/>
    <lineage>
        <taxon>Bacteria</taxon>
        <taxon>Pseudomonadati</taxon>
        <taxon>Pseudomonadota</taxon>
        <taxon>Betaproteobacteria</taxon>
        <taxon>Burkholderiales</taxon>
        <taxon>Burkholderiaceae</taxon>
        <taxon>Burkholderia</taxon>
    </lineage>
</organism>
<evidence type="ECO:0000256" key="2">
    <source>
        <dbReference type="SAM" id="SignalP"/>
    </source>
</evidence>
<evidence type="ECO:0000256" key="1">
    <source>
        <dbReference type="SAM" id="MobiDB-lite"/>
    </source>
</evidence>
<feature type="compositionally biased region" description="Gly residues" evidence="1">
    <location>
        <begin position="30"/>
        <end position="44"/>
    </location>
</feature>
<name>A0AAQ0BUW2_BURGL</name>
<dbReference type="Proteomes" id="UP001056386">
    <property type="component" value="Chromosome 1"/>
</dbReference>
<reference evidence="4" key="2">
    <citation type="submission" date="2022-06" db="EMBL/GenBank/DDBJ databases">
        <title>Draft genome sequence of Burkholderia glumae strain GR20004 isolated from rice panicle showing bacterial panicle blight.</title>
        <authorList>
            <person name="Choi S.Y."/>
            <person name="Lee Y.H."/>
        </authorList>
    </citation>
    <scope>NUCLEOTIDE SEQUENCE</scope>
    <source>
        <strain evidence="4">GR20004</strain>
    </source>
</reference>
<dbReference type="EMBL" id="CP099587">
    <property type="protein sequence ID" value="USS45289.1"/>
    <property type="molecule type" value="Genomic_DNA"/>
</dbReference>
<evidence type="ECO:0000313" key="5">
    <source>
        <dbReference type="Proteomes" id="UP000594892"/>
    </source>
</evidence>
<dbReference type="Proteomes" id="UP000594892">
    <property type="component" value="Chromosome 2"/>
</dbReference>
<dbReference type="AlphaFoldDB" id="A0AAQ0BUW2"/>
<dbReference type="RefSeq" id="WP_015876591.1">
    <property type="nucleotide sequence ID" value="NZ_CP021074.1"/>
</dbReference>
<dbReference type="Gene3D" id="3.10.450.160">
    <property type="entry name" value="inner membrane protein cigr"/>
    <property type="match status" value="1"/>
</dbReference>
<reference evidence="3 5" key="1">
    <citation type="submission" date="2020-12" db="EMBL/GenBank/DDBJ databases">
        <title>FDA dAtabase for Regulatory Grade micrObial Sequences (FDA-ARGOS): Supporting development and validation of Infectious Disease Dx tests.</title>
        <authorList>
            <person name="Minogue T."/>
            <person name="Wolcott M."/>
            <person name="Wasieloski L."/>
            <person name="Aguilar W."/>
            <person name="Moore D."/>
            <person name="Jaissle J."/>
            <person name="Tallon L."/>
            <person name="Sadzewicz L."/>
            <person name="Zhao X."/>
            <person name="Boylan J."/>
            <person name="Ott S."/>
            <person name="Bowen H."/>
            <person name="Vavikolanu K."/>
            <person name="Mehta A."/>
            <person name="Aluvathingal J."/>
            <person name="Nadendla S."/>
            <person name="Yan Y."/>
            <person name="Sichtig H."/>
        </authorList>
    </citation>
    <scope>NUCLEOTIDE SEQUENCE [LARGE SCALE GENOMIC DNA]</scope>
    <source>
        <strain evidence="3 5">FDAARGOS_949</strain>
    </source>
</reference>
<accession>A0AAQ0BUW2</accession>
<evidence type="ECO:0000313" key="4">
    <source>
        <dbReference type="EMBL" id="USS45289.1"/>
    </source>
</evidence>
<feature type="signal peptide" evidence="2">
    <location>
        <begin position="1"/>
        <end position="23"/>
    </location>
</feature>
<sequence>MKTSRLLLALLLAGSLGSPLAFAQQPPPGGDHGPGPGGPEGPGGPAHHHPPRLGHGGPAGHPPGGPRAEPPGGFIEGHRDWRRGDRLPREYWDRQYVIDDWRDYHLAPPPRGYHWVGVGGDYLLVQIGNGLVLRVGP</sequence>
<dbReference type="InterPro" id="IPR024572">
    <property type="entry name" value="RcnB"/>
</dbReference>
<feature type="compositionally biased region" description="Pro residues" evidence="1">
    <location>
        <begin position="60"/>
        <end position="69"/>
    </location>
</feature>
<keyword evidence="6" id="KW-1185">Reference proteome</keyword>